<protein>
    <recommendedName>
        <fullName evidence="4">Class III signal peptide-containing protein</fullName>
    </recommendedName>
</protein>
<keyword evidence="3" id="KW-1185">Reference proteome</keyword>
<accession>A6UVD9</accession>
<evidence type="ECO:0000313" key="3">
    <source>
        <dbReference type="Proteomes" id="UP000001106"/>
    </source>
</evidence>
<reference evidence="2" key="1">
    <citation type="submission" date="2007-06" db="EMBL/GenBank/DDBJ databases">
        <title>Complete sequence of Methanococcus aeolicus Nankai-3.</title>
        <authorList>
            <consortium name="US DOE Joint Genome Institute"/>
            <person name="Copeland A."/>
            <person name="Lucas S."/>
            <person name="Lapidus A."/>
            <person name="Barry K."/>
            <person name="Glavina del Rio T."/>
            <person name="Dalin E."/>
            <person name="Tice H."/>
            <person name="Pitluck S."/>
            <person name="Chain P."/>
            <person name="Malfatti S."/>
            <person name="Shin M."/>
            <person name="Vergez L."/>
            <person name="Schmutz J."/>
            <person name="Larimer F."/>
            <person name="Land M."/>
            <person name="Hauser L."/>
            <person name="Kyrpides N."/>
            <person name="Lykidis A."/>
            <person name="Sieprawska-Lupa M."/>
            <person name="Whitman W.B."/>
            <person name="Richardson P."/>
        </authorList>
    </citation>
    <scope>NUCLEOTIDE SEQUENCE [LARGE SCALE GENOMIC DNA]</scope>
    <source>
        <strain evidence="2">Nankai-3</strain>
    </source>
</reference>
<dbReference type="EMBL" id="CP000743">
    <property type="protein sequence ID" value="ABR56461.1"/>
    <property type="molecule type" value="Genomic_DNA"/>
</dbReference>
<sequence>MNLLKNKKGQTSLEFSMVLLVIVLLSVVSIYNFLNDNFDEEDKTINKIEVGVTKAVSFVNSRVNGTYVKYPISYLGMSYNENKTNISIYIRNGSSVNLYTKNFINSTIYNDQNINYSKYKINIYYVD</sequence>
<evidence type="ECO:0008006" key="4">
    <source>
        <dbReference type="Google" id="ProtNLM"/>
    </source>
</evidence>
<gene>
    <name evidence="2" type="ordered locus">Maeo_0879</name>
</gene>
<feature type="transmembrane region" description="Helical" evidence="1">
    <location>
        <begin position="12"/>
        <end position="34"/>
    </location>
</feature>
<dbReference type="eggNOG" id="arCOG05055">
    <property type="taxonomic scope" value="Archaea"/>
</dbReference>
<name>A6UVD9_META3</name>
<keyword evidence="1" id="KW-0812">Transmembrane</keyword>
<evidence type="ECO:0000256" key="1">
    <source>
        <dbReference type="SAM" id="Phobius"/>
    </source>
</evidence>
<dbReference type="AlphaFoldDB" id="A6UVD9"/>
<dbReference type="Proteomes" id="UP000001106">
    <property type="component" value="Chromosome"/>
</dbReference>
<dbReference type="GeneID" id="5326522"/>
<organism evidence="2 3">
    <name type="scientific">Methanococcus aeolicus (strain ATCC BAA-1280 / DSM 17508 / OCM 812 / Nankai-3)</name>
    <dbReference type="NCBI Taxonomy" id="419665"/>
    <lineage>
        <taxon>Archaea</taxon>
        <taxon>Methanobacteriati</taxon>
        <taxon>Methanobacteriota</taxon>
        <taxon>Methanomada group</taxon>
        <taxon>Methanococci</taxon>
        <taxon>Methanococcales</taxon>
        <taxon>Methanococcaceae</taxon>
        <taxon>Methanococcus</taxon>
    </lineage>
</organism>
<evidence type="ECO:0000313" key="2">
    <source>
        <dbReference type="EMBL" id="ABR56461.1"/>
    </source>
</evidence>
<dbReference type="OrthoDB" id="60678at2157"/>
<dbReference type="HOGENOM" id="CLU_143949_0_0_2"/>
<dbReference type="RefSeq" id="WP_011973593.1">
    <property type="nucleotide sequence ID" value="NC_009635.1"/>
</dbReference>
<keyword evidence="1" id="KW-0472">Membrane</keyword>
<proteinExistence type="predicted"/>
<dbReference type="STRING" id="419665.Maeo_0879"/>
<keyword evidence="1" id="KW-1133">Transmembrane helix</keyword>
<dbReference type="KEGG" id="mae:Maeo_0879"/>